<feature type="domain" description="RRM" evidence="7">
    <location>
        <begin position="212"/>
        <end position="289"/>
    </location>
</feature>
<gene>
    <name evidence="9" type="primary">LOC106806687</name>
</gene>
<organism evidence="8 9">
    <name type="scientific">Priapulus caudatus</name>
    <name type="common">Priapulid worm</name>
    <dbReference type="NCBI Taxonomy" id="37621"/>
    <lineage>
        <taxon>Eukaryota</taxon>
        <taxon>Metazoa</taxon>
        <taxon>Ecdysozoa</taxon>
        <taxon>Scalidophora</taxon>
        <taxon>Priapulida</taxon>
        <taxon>Priapulimorpha</taxon>
        <taxon>Priapulimorphida</taxon>
        <taxon>Priapulidae</taxon>
        <taxon>Priapulus</taxon>
    </lineage>
</organism>
<feature type="compositionally biased region" description="Basic and acidic residues" evidence="6">
    <location>
        <begin position="334"/>
        <end position="344"/>
    </location>
</feature>
<feature type="region of interest" description="Disordered" evidence="6">
    <location>
        <begin position="668"/>
        <end position="808"/>
    </location>
</feature>
<reference evidence="9" key="1">
    <citation type="submission" date="2025-08" db="UniProtKB">
        <authorList>
            <consortium name="RefSeq"/>
        </authorList>
    </citation>
    <scope>IDENTIFICATION</scope>
</reference>
<feature type="compositionally biased region" description="Acidic residues" evidence="6">
    <location>
        <begin position="351"/>
        <end position="379"/>
    </location>
</feature>
<keyword evidence="3 5" id="KW-0694">RNA-binding</keyword>
<feature type="compositionally biased region" description="Basic residues" evidence="6">
    <location>
        <begin position="721"/>
        <end position="741"/>
    </location>
</feature>
<dbReference type="InterPro" id="IPR000504">
    <property type="entry name" value="RRM_dom"/>
</dbReference>
<evidence type="ECO:0000313" key="8">
    <source>
        <dbReference type="Proteomes" id="UP000695022"/>
    </source>
</evidence>
<evidence type="ECO:0000256" key="6">
    <source>
        <dbReference type="SAM" id="MobiDB-lite"/>
    </source>
</evidence>
<accession>A0ABM1DW62</accession>
<dbReference type="Pfam" id="PF00076">
    <property type="entry name" value="RRM_1"/>
    <property type="match status" value="3"/>
</dbReference>
<dbReference type="Proteomes" id="UP000695022">
    <property type="component" value="Unplaced"/>
</dbReference>
<feature type="compositionally biased region" description="Basic and acidic residues" evidence="6">
    <location>
        <begin position="779"/>
        <end position="788"/>
    </location>
</feature>
<dbReference type="RefSeq" id="XP_014664183.1">
    <property type="nucleotide sequence ID" value="XM_014808697.1"/>
</dbReference>
<dbReference type="CDD" id="cd12413">
    <property type="entry name" value="RRM1_RBM28_like"/>
    <property type="match status" value="1"/>
</dbReference>
<keyword evidence="8" id="KW-1185">Reference proteome</keyword>
<keyword evidence="2" id="KW-0677">Repeat</keyword>
<dbReference type="PROSITE" id="PS50102">
    <property type="entry name" value="RRM"/>
    <property type="match status" value="4"/>
</dbReference>
<evidence type="ECO:0000256" key="1">
    <source>
        <dbReference type="ARBA" id="ARBA00004123"/>
    </source>
</evidence>
<dbReference type="SUPFAM" id="SSF54928">
    <property type="entry name" value="RNA-binding domain, RBD"/>
    <property type="match status" value="3"/>
</dbReference>
<dbReference type="CDD" id="cd12416">
    <property type="entry name" value="RRM4_RBM28_like"/>
    <property type="match status" value="1"/>
</dbReference>
<dbReference type="InterPro" id="IPR035979">
    <property type="entry name" value="RBD_domain_sf"/>
</dbReference>
<feature type="domain" description="RRM" evidence="7">
    <location>
        <begin position="554"/>
        <end position="645"/>
    </location>
</feature>
<comment type="subcellular location">
    <subcellularLocation>
        <location evidence="1">Nucleus</location>
    </subcellularLocation>
</comment>
<dbReference type="PANTHER" id="PTHR48039">
    <property type="entry name" value="RNA-BINDING MOTIF PROTEIN 14B"/>
    <property type="match status" value="1"/>
</dbReference>
<evidence type="ECO:0000259" key="7">
    <source>
        <dbReference type="PROSITE" id="PS50102"/>
    </source>
</evidence>
<dbReference type="CDD" id="cd12414">
    <property type="entry name" value="RRM2_RBM28_like"/>
    <property type="match status" value="1"/>
</dbReference>
<feature type="domain" description="RRM" evidence="7">
    <location>
        <begin position="4"/>
        <end position="80"/>
    </location>
</feature>
<dbReference type="CDD" id="cd12415">
    <property type="entry name" value="RRM3_RBM28_like"/>
    <property type="match status" value="1"/>
</dbReference>
<dbReference type="CDD" id="cd00590">
    <property type="entry name" value="RRM_SF"/>
    <property type="match status" value="1"/>
</dbReference>
<name>A0ABM1DW62_PRICU</name>
<evidence type="ECO:0000256" key="4">
    <source>
        <dbReference type="ARBA" id="ARBA00023242"/>
    </source>
</evidence>
<dbReference type="InterPro" id="IPR051945">
    <property type="entry name" value="RRM_MRD1_RNA_proc_ribogen"/>
</dbReference>
<feature type="compositionally biased region" description="Basic residues" evidence="6">
    <location>
        <begin position="765"/>
        <end position="778"/>
    </location>
</feature>
<dbReference type="Gene3D" id="3.30.70.330">
    <property type="match status" value="5"/>
</dbReference>
<feature type="region of interest" description="Disordered" evidence="6">
    <location>
        <begin position="94"/>
        <end position="119"/>
    </location>
</feature>
<protein>
    <submittedName>
        <fullName evidence="9">RNA-binding protein 28-like</fullName>
    </submittedName>
</protein>
<proteinExistence type="predicted"/>
<evidence type="ECO:0000256" key="3">
    <source>
        <dbReference type="ARBA" id="ARBA00022884"/>
    </source>
</evidence>
<dbReference type="SMART" id="SM00360">
    <property type="entry name" value="RRM"/>
    <property type="match status" value="5"/>
</dbReference>
<keyword evidence="4" id="KW-0539">Nucleus</keyword>
<feature type="compositionally biased region" description="Basic and acidic residues" evidence="6">
    <location>
        <begin position="795"/>
        <end position="808"/>
    </location>
</feature>
<evidence type="ECO:0000256" key="5">
    <source>
        <dbReference type="PROSITE-ProRule" id="PRU00176"/>
    </source>
</evidence>
<evidence type="ECO:0000313" key="9">
    <source>
        <dbReference type="RefSeq" id="XP_014664183.1"/>
    </source>
</evidence>
<feature type="compositionally biased region" description="Polar residues" evidence="6">
    <location>
        <begin position="752"/>
        <end position="761"/>
    </location>
</feature>
<dbReference type="PANTHER" id="PTHR48039:SF5">
    <property type="entry name" value="RNA-BINDING PROTEIN 28"/>
    <property type="match status" value="1"/>
</dbReference>
<feature type="compositionally biased region" description="Basic and acidic residues" evidence="6">
    <location>
        <begin position="311"/>
        <end position="320"/>
    </location>
</feature>
<evidence type="ECO:0000256" key="2">
    <source>
        <dbReference type="ARBA" id="ARBA00022737"/>
    </source>
</evidence>
<dbReference type="InterPro" id="IPR012677">
    <property type="entry name" value="Nucleotide-bd_a/b_plait_sf"/>
</dbReference>
<feature type="region of interest" description="Disordered" evidence="6">
    <location>
        <begin position="304"/>
        <end position="399"/>
    </location>
</feature>
<dbReference type="GeneID" id="106806687"/>
<sequence>MSTKTLFIRNLPFSATNNELESTFSHIGPIKKCFVVKETGTDKCRGFAYVTYSLREDAEKAIIEIKRFGNRQIFIEFASKETKKKRLKKAVNEEVAPETAGSAGTNINSSSSSGDKKPAGKTTVVILGLNDGISSDELNNKLKKEKNLQSVEFPAAGREQPTAMVTFRTIGSAIKSKRKINGQEFKGCRMQAFLLADEGKAPTQDPGSLKRMRLIARNVSFKCTEEDLKKAFLVYGEVVEVVMPKKPDGKKAGFAFVQFANIESASKAITGMNARELMGRKIAVDWALSKDKYQSIVQKEQKVCDTNTGHGDSKLGDTRQGDNGVGDSDSDEGPADKHLAHPSKESNNSSGEEEGDEDEEEEEEDEEEEEESDMSDGEGSDNNKKKSKPKNSIHPNDVEEGRTVFIRNLSYDSMVEDVQDLCSEFGDVQFVKICYHADTGHSKGVSFVQFKEKEAVEKCLEKANDESRDGGIVLDKRRLLVCTAVSRQKASNLMQAQKKEPKDNRNLYLAREGMIRSGTQAAEGTPAADLAKREQLELSKRRKLANTNVFVSTTRLCVRNLGKSVTDRQLSDAMLRGAGADARVVKARIMRDRTSVNSKNVAPSLGYGFLEFTEHKHALAALHAVNNKPDVFSNNKRPIVEFSLENTVALAAQQKRLERSQLKQAVINKRSGEAQQPQGKRGKNVAVAMESKQKGREATGDVPDQQRPGKKPRGLPSHFGPKIRHRNKGQAKLGNKPKQKISRTVVRRQTTDEVSSVTIDSQQDKKKRKRGGNKKRKPEKSDSLDHLINKYRRKLGADDMQKSKWFDN</sequence>
<feature type="domain" description="RRM" evidence="7">
    <location>
        <begin position="402"/>
        <end position="486"/>
    </location>
</feature>